<protein>
    <submittedName>
        <fullName evidence="8">Amino acid transporter</fullName>
    </submittedName>
</protein>
<dbReference type="InterPro" id="IPR002293">
    <property type="entry name" value="AA/rel_permease1"/>
</dbReference>
<keyword evidence="3" id="KW-1003">Cell membrane</keyword>
<keyword evidence="9" id="KW-1185">Reference proteome</keyword>
<feature type="transmembrane region" description="Helical" evidence="7">
    <location>
        <begin position="207"/>
        <end position="227"/>
    </location>
</feature>
<dbReference type="STRING" id="1423738.FC84_GL000447"/>
<name>A0A0R2BG67_9LACO</name>
<feature type="transmembrane region" description="Helical" evidence="7">
    <location>
        <begin position="367"/>
        <end position="388"/>
    </location>
</feature>
<feature type="transmembrane region" description="Helical" evidence="7">
    <location>
        <begin position="162"/>
        <end position="187"/>
    </location>
</feature>
<evidence type="ECO:0000313" key="8">
    <source>
        <dbReference type="EMBL" id="KRM78607.1"/>
    </source>
</evidence>
<sequence length="496" mass="54938">MKNNTKKISLIGLILMIFSSIYGFGNTTVAFEQMGYASIVWYIFAAIIFFLPSGLMFAEYGSALKDSHGGFYSWLSNSIGERVAFVGTFIWLASWVIWLVSTSSKIWIPLTTLIAGSDQTQTWHFLGLQPIQTVGLLAVIWMIIVTFVTARGVDSVARIGSIGGIFIMVLTGIFFAASIILLIVNHGQLQQPITGMSSFVKSPNTSFGSPLAILSFVIYAIFAYGGMETMGGIVDDLDNPEKNFPRGILFATFFITIFYSLSIFLWGISTNWVKVIGGDNVNLGNITYILMNNLGLFFGESIGLSHSTSILLGSLLSRFAGLSMFMAYCGSFFIMTYSPLKSFILGSPKELWPTKMTKLNKHGMPAFAMWIQAAFVCIVVVLISFGGSGAQKFYSILTDMGNISTTVPYLFLVAAFPYFKKRKDLKRPFVAYKNKLFTNLIVFVILVVLVLGIVFTAIQPILEHDYMTAFWTIIGPVFFGGVAELFYLLRKKKLKK</sequence>
<evidence type="ECO:0000256" key="5">
    <source>
        <dbReference type="ARBA" id="ARBA00022989"/>
    </source>
</evidence>
<proteinExistence type="predicted"/>
<dbReference type="AlphaFoldDB" id="A0A0R2BG67"/>
<evidence type="ECO:0000256" key="2">
    <source>
        <dbReference type="ARBA" id="ARBA00022448"/>
    </source>
</evidence>
<dbReference type="EMBL" id="AYYK01000015">
    <property type="protein sequence ID" value="KRM78607.1"/>
    <property type="molecule type" value="Genomic_DNA"/>
</dbReference>
<feature type="transmembrane region" description="Helical" evidence="7">
    <location>
        <begin position="440"/>
        <end position="462"/>
    </location>
</feature>
<dbReference type="SUPFAM" id="SSF161111">
    <property type="entry name" value="Cation efflux protein transmembrane domain-like"/>
    <property type="match status" value="1"/>
</dbReference>
<feature type="transmembrane region" description="Helical" evidence="7">
    <location>
        <begin position="325"/>
        <end position="346"/>
    </location>
</feature>
<comment type="caution">
    <text evidence="8">The sequence shown here is derived from an EMBL/GenBank/DDBJ whole genome shotgun (WGS) entry which is preliminary data.</text>
</comment>
<reference evidence="8 9" key="1">
    <citation type="journal article" date="2015" name="Genome Announc.">
        <title>Expanding the biotechnology potential of lactobacilli through comparative genomics of 213 strains and associated genera.</title>
        <authorList>
            <person name="Sun Z."/>
            <person name="Harris H.M."/>
            <person name="McCann A."/>
            <person name="Guo C."/>
            <person name="Argimon S."/>
            <person name="Zhang W."/>
            <person name="Yang X."/>
            <person name="Jeffery I.B."/>
            <person name="Cooney J.C."/>
            <person name="Kagawa T.F."/>
            <person name="Liu W."/>
            <person name="Song Y."/>
            <person name="Salvetti E."/>
            <person name="Wrobel A."/>
            <person name="Rasinkangas P."/>
            <person name="Parkhill J."/>
            <person name="Rea M.C."/>
            <person name="O'Sullivan O."/>
            <person name="Ritari J."/>
            <person name="Douillard F.P."/>
            <person name="Paul Ross R."/>
            <person name="Yang R."/>
            <person name="Briner A.E."/>
            <person name="Felis G.E."/>
            <person name="de Vos W.M."/>
            <person name="Barrangou R."/>
            <person name="Klaenhammer T.R."/>
            <person name="Caufield P.W."/>
            <person name="Cui Y."/>
            <person name="Zhang H."/>
            <person name="O'Toole P.W."/>
        </authorList>
    </citation>
    <scope>NUCLEOTIDE SEQUENCE [LARGE SCALE GENOMIC DNA]</scope>
    <source>
        <strain evidence="8 9">DSM 20335</strain>
    </source>
</reference>
<evidence type="ECO:0000313" key="9">
    <source>
        <dbReference type="Proteomes" id="UP000051813"/>
    </source>
</evidence>
<feature type="transmembrane region" description="Helical" evidence="7">
    <location>
        <begin position="248"/>
        <end position="268"/>
    </location>
</feature>
<feature type="transmembrane region" description="Helical" evidence="7">
    <location>
        <begin position="468"/>
        <end position="489"/>
    </location>
</feature>
<dbReference type="GO" id="GO:0022857">
    <property type="term" value="F:transmembrane transporter activity"/>
    <property type="evidence" value="ECO:0007669"/>
    <property type="project" value="InterPro"/>
</dbReference>
<feature type="transmembrane region" description="Helical" evidence="7">
    <location>
        <begin position="39"/>
        <end position="58"/>
    </location>
</feature>
<keyword evidence="6 7" id="KW-0472">Membrane</keyword>
<dbReference type="Proteomes" id="UP000051813">
    <property type="component" value="Unassembled WGS sequence"/>
</dbReference>
<gene>
    <name evidence="8" type="ORF">FC84_GL000447</name>
</gene>
<keyword evidence="2" id="KW-0813">Transport</keyword>
<evidence type="ECO:0000256" key="3">
    <source>
        <dbReference type="ARBA" id="ARBA00022475"/>
    </source>
</evidence>
<keyword evidence="4 7" id="KW-0812">Transmembrane</keyword>
<dbReference type="Gene3D" id="1.20.1740.10">
    <property type="entry name" value="Amino acid/polyamine transporter I"/>
    <property type="match status" value="1"/>
</dbReference>
<dbReference type="InterPro" id="IPR027469">
    <property type="entry name" value="Cation_efflux_TMD_sf"/>
</dbReference>
<feature type="transmembrane region" description="Helical" evidence="7">
    <location>
        <begin position="79"/>
        <end position="100"/>
    </location>
</feature>
<evidence type="ECO:0000256" key="4">
    <source>
        <dbReference type="ARBA" id="ARBA00022692"/>
    </source>
</evidence>
<dbReference type="PIRSF" id="PIRSF006060">
    <property type="entry name" value="AA_transporter"/>
    <property type="match status" value="1"/>
</dbReference>
<organism evidence="8 9">
    <name type="scientific">Lapidilactobacillus dextrinicus DSM 20335</name>
    <dbReference type="NCBI Taxonomy" id="1423738"/>
    <lineage>
        <taxon>Bacteria</taxon>
        <taxon>Bacillati</taxon>
        <taxon>Bacillota</taxon>
        <taxon>Bacilli</taxon>
        <taxon>Lactobacillales</taxon>
        <taxon>Lactobacillaceae</taxon>
        <taxon>Lapidilactobacillus</taxon>
    </lineage>
</organism>
<evidence type="ECO:0000256" key="7">
    <source>
        <dbReference type="SAM" id="Phobius"/>
    </source>
</evidence>
<dbReference type="InterPro" id="IPR050367">
    <property type="entry name" value="APC_superfamily"/>
</dbReference>
<dbReference type="Pfam" id="PF13520">
    <property type="entry name" value="AA_permease_2"/>
    <property type="match status" value="1"/>
</dbReference>
<dbReference type="PANTHER" id="PTHR42770">
    <property type="entry name" value="AMINO ACID TRANSPORTER-RELATED"/>
    <property type="match status" value="1"/>
</dbReference>
<evidence type="ECO:0000256" key="1">
    <source>
        <dbReference type="ARBA" id="ARBA00004651"/>
    </source>
</evidence>
<comment type="subcellular location">
    <subcellularLocation>
        <location evidence="1">Cell membrane</location>
        <topology evidence="1">Multi-pass membrane protein</topology>
    </subcellularLocation>
</comment>
<dbReference type="RefSeq" id="WP_083479570.1">
    <property type="nucleotide sequence ID" value="NZ_AYYK01000015.1"/>
</dbReference>
<accession>A0A0R2BG67</accession>
<dbReference type="NCBIfam" id="NF011775">
    <property type="entry name" value="PRK15238.1"/>
    <property type="match status" value="1"/>
</dbReference>
<dbReference type="OrthoDB" id="92719at2"/>
<dbReference type="PATRIC" id="fig|1423738.3.peg.457"/>
<dbReference type="PANTHER" id="PTHR42770:SF15">
    <property type="entry name" value="GLUTAMATE_GAMMA-AMINOBUTYRATE ANTIPORTER-RELATED"/>
    <property type="match status" value="1"/>
</dbReference>
<evidence type="ECO:0000256" key="6">
    <source>
        <dbReference type="ARBA" id="ARBA00023136"/>
    </source>
</evidence>
<feature type="transmembrane region" description="Helical" evidence="7">
    <location>
        <begin position="131"/>
        <end position="150"/>
    </location>
</feature>
<dbReference type="GO" id="GO:0005886">
    <property type="term" value="C:plasma membrane"/>
    <property type="evidence" value="ECO:0007669"/>
    <property type="project" value="UniProtKB-SubCell"/>
</dbReference>
<keyword evidence="5 7" id="KW-1133">Transmembrane helix</keyword>
<feature type="transmembrane region" description="Helical" evidence="7">
    <location>
        <begin position="400"/>
        <end position="419"/>
    </location>
</feature>